<dbReference type="InterPro" id="IPR002692">
    <property type="entry name" value="S45"/>
</dbReference>
<keyword evidence="2" id="KW-0378">Hydrolase</keyword>
<keyword evidence="5" id="KW-0106">Calcium</keyword>
<dbReference type="PANTHER" id="PTHR34218:SF4">
    <property type="entry name" value="ACYL-HOMOSERINE LACTONE ACYLASE QUIP"/>
    <property type="match status" value="1"/>
</dbReference>
<evidence type="ECO:0000256" key="1">
    <source>
        <dbReference type="ARBA" id="ARBA00006586"/>
    </source>
</evidence>
<feature type="binding site" evidence="5">
    <location>
        <position position="301"/>
    </location>
    <ligand>
        <name>Ca(2+)</name>
        <dbReference type="ChEBI" id="CHEBI:29108"/>
    </ligand>
</feature>
<evidence type="ECO:0000313" key="7">
    <source>
        <dbReference type="Proteomes" id="UP000282957"/>
    </source>
</evidence>
<dbReference type="SUPFAM" id="SSF56235">
    <property type="entry name" value="N-terminal nucleophile aminohydrolases (Ntn hydrolases)"/>
    <property type="match status" value="1"/>
</dbReference>
<comment type="cofactor">
    <cofactor evidence="5">
        <name>Ca(2+)</name>
        <dbReference type="ChEBI" id="CHEBI:29108"/>
    </cofactor>
    <text evidence="5">Binds 1 Ca(2+) ion per dimer.</text>
</comment>
<organism evidence="6 7">
    <name type="scientific">Rhodovarius crocodyli</name>
    <dbReference type="NCBI Taxonomy" id="1979269"/>
    <lineage>
        <taxon>Bacteria</taxon>
        <taxon>Pseudomonadati</taxon>
        <taxon>Pseudomonadota</taxon>
        <taxon>Alphaproteobacteria</taxon>
        <taxon>Acetobacterales</taxon>
        <taxon>Roseomonadaceae</taxon>
        <taxon>Rhodovarius</taxon>
    </lineage>
</organism>
<gene>
    <name evidence="6" type="ORF">EOD42_22905</name>
</gene>
<dbReference type="InterPro" id="IPR043147">
    <property type="entry name" value="Penicillin_amidase_A-knob"/>
</dbReference>
<dbReference type="EMBL" id="SACL01000011">
    <property type="protein sequence ID" value="RVT91503.1"/>
    <property type="molecule type" value="Genomic_DNA"/>
</dbReference>
<dbReference type="Gene3D" id="3.60.20.10">
    <property type="entry name" value="Glutamine Phosphoribosylpyrophosphate, subunit 1, domain 1"/>
    <property type="match status" value="1"/>
</dbReference>
<dbReference type="GO" id="GO:0046872">
    <property type="term" value="F:metal ion binding"/>
    <property type="evidence" value="ECO:0007669"/>
    <property type="project" value="UniProtKB-KW"/>
</dbReference>
<keyword evidence="5" id="KW-0479">Metal-binding</keyword>
<dbReference type="Gene3D" id="1.10.1400.10">
    <property type="match status" value="1"/>
</dbReference>
<evidence type="ECO:0000256" key="4">
    <source>
        <dbReference type="PIRSR" id="PIRSR001227-1"/>
    </source>
</evidence>
<dbReference type="PIRSF" id="PIRSF001227">
    <property type="entry name" value="Pen_acylase"/>
    <property type="match status" value="1"/>
</dbReference>
<dbReference type="Gene3D" id="1.10.439.10">
    <property type="entry name" value="Penicillin Amidohydrolase, domain 1"/>
    <property type="match status" value="1"/>
</dbReference>
<feature type="active site" description="Nucleophile" evidence="4">
    <location>
        <position position="229"/>
    </location>
</feature>
<keyword evidence="7" id="KW-1185">Reference proteome</keyword>
<dbReference type="Pfam" id="PF01804">
    <property type="entry name" value="Penicil_amidase"/>
    <property type="match status" value="1"/>
</dbReference>
<dbReference type="RefSeq" id="WP_127789921.1">
    <property type="nucleotide sequence ID" value="NZ_SACL01000011.1"/>
</dbReference>
<name>A0A437M1S9_9PROT</name>
<reference evidence="6 7" key="1">
    <citation type="submission" date="2019-01" db="EMBL/GenBank/DDBJ databases">
        <authorList>
            <person name="Chen W.-M."/>
        </authorList>
    </citation>
    <scope>NUCLEOTIDE SEQUENCE [LARGE SCALE GENOMIC DNA]</scope>
    <source>
        <strain evidence="6 7">CCP-6</strain>
    </source>
</reference>
<evidence type="ECO:0000313" key="6">
    <source>
        <dbReference type="EMBL" id="RVT91503.1"/>
    </source>
</evidence>
<dbReference type="InterPro" id="IPR014395">
    <property type="entry name" value="Pen/GL7ACA/AHL_acylase"/>
</dbReference>
<protein>
    <submittedName>
        <fullName evidence="6">Penicillin acylase family protein</fullName>
    </submittedName>
</protein>
<sequence length="761" mass="83641">MSIPSETILVEGLPGEAEILIDRWGIPHITASDETTAFFTQGFNAARDRLWQIDLWRKRGLGLMAEDFGPAYAERDRAARLLMYRGDMAAEWAAYTPEAKGWTEAFVAGVNAYVALTEREPERLPPEFGIMGSKPARWLPEDVLRCRAHARVRNLDAEITRHNIAVKYGMEADRFHKGFQPDWTVMVPEGMDPHPIPAEVLRMQNIGAEPNAINLGTPTLPADLADEGSNHWALAPHRTTTGRPILASDPHRVHEQPSLRYAVHITAPGLNVIGSGEPAVPGITFGHNDDIAFAMTIHPADQEDLYIYELSEDLTRYRYGGGWEAIRTEREPLKVRGEPDREIELSFTRHGPILHVNPETRRAYGLRSVWWEAGTAAYIGALGYLKAKDIKGYLAALDSWGAPSSNHVVAEVAGNIAYAVGTKVPLRPNWDGLMPVPGDGRYEWAGFTTTRDMPRHYNPASGWVGSANQYNLPADFDAAFRRTGFEWTDGARYARLSQVLNGETKFSVASTLALQTDVTSVQAKSLVDVLRAIPGTPSPARALLMGWDHRLSTDSAGGALYEAWFTKHLVPTVMRTLPPEGLAAMVAVPDTQHVTNLVLKADPAFGPEPEKARDALMLSTLEAAFAEVTKLLGPDTTAWAWGTLHQGFAEHPLSKYVSPELAAQLNVGPLPKSGAGSTLNNNGYRPSDFRVTSGVTWRMVVDVGNWDASITVNTPGQSGDPRSPHYRDLFPVWAKDEAVPLLYSRAAIEEAAEARIVLKRG</sequence>
<comment type="caution">
    <text evidence="6">The sequence shown here is derived from an EMBL/GenBank/DDBJ whole genome shotgun (WGS) entry which is preliminary data.</text>
</comment>
<feature type="binding site" evidence="5">
    <location>
        <position position="158"/>
    </location>
    <ligand>
        <name>Ca(2+)</name>
        <dbReference type="ChEBI" id="CHEBI:29108"/>
    </ligand>
</feature>
<dbReference type="OrthoDB" id="9760084at2"/>
<dbReference type="Proteomes" id="UP000282957">
    <property type="component" value="Unassembled WGS sequence"/>
</dbReference>
<dbReference type="AlphaFoldDB" id="A0A437M1S9"/>
<accession>A0A437M1S9</accession>
<comment type="similarity">
    <text evidence="1">Belongs to the peptidase S45 family.</text>
</comment>
<dbReference type="GO" id="GO:0016811">
    <property type="term" value="F:hydrolase activity, acting on carbon-nitrogen (but not peptide) bonds, in linear amides"/>
    <property type="evidence" value="ECO:0007669"/>
    <property type="project" value="InterPro"/>
</dbReference>
<dbReference type="Gene3D" id="2.30.120.10">
    <property type="match status" value="1"/>
</dbReference>
<proteinExistence type="inferred from homology"/>
<evidence type="ECO:0000256" key="5">
    <source>
        <dbReference type="PIRSR" id="PIRSR001227-2"/>
    </source>
</evidence>
<dbReference type="CDD" id="cd03747">
    <property type="entry name" value="Ntn_PGA_like"/>
    <property type="match status" value="1"/>
</dbReference>
<keyword evidence="3" id="KW-0865">Zymogen</keyword>
<evidence type="ECO:0000256" key="3">
    <source>
        <dbReference type="ARBA" id="ARBA00023145"/>
    </source>
</evidence>
<evidence type="ECO:0000256" key="2">
    <source>
        <dbReference type="ARBA" id="ARBA00022801"/>
    </source>
</evidence>
<dbReference type="GO" id="GO:0017000">
    <property type="term" value="P:antibiotic biosynthetic process"/>
    <property type="evidence" value="ECO:0007669"/>
    <property type="project" value="InterPro"/>
</dbReference>
<dbReference type="PANTHER" id="PTHR34218">
    <property type="entry name" value="PEPTIDASE S45 PENICILLIN AMIDASE"/>
    <property type="match status" value="1"/>
</dbReference>
<dbReference type="InterPro" id="IPR023343">
    <property type="entry name" value="Penicillin_amidase_dom1"/>
</dbReference>
<dbReference type="InterPro" id="IPR029055">
    <property type="entry name" value="Ntn_hydrolases_N"/>
</dbReference>
<feature type="binding site" evidence="5">
    <location>
        <position position="304"/>
    </location>
    <ligand>
        <name>Ca(2+)</name>
        <dbReference type="ChEBI" id="CHEBI:29108"/>
    </ligand>
</feature>
<dbReference type="InterPro" id="IPR043146">
    <property type="entry name" value="Penicillin_amidase_N_B-knob"/>
</dbReference>